<reference evidence="2" key="1">
    <citation type="submission" date="2020-11" db="EMBL/GenBank/DDBJ databases">
        <authorList>
            <consortium name="DOE Joint Genome Institute"/>
            <person name="Ahrendt S."/>
            <person name="Riley R."/>
            <person name="Andreopoulos W."/>
            <person name="Labutti K."/>
            <person name="Pangilinan J."/>
            <person name="Ruiz-Duenas F.J."/>
            <person name="Barrasa J.M."/>
            <person name="Sanchez-Garcia M."/>
            <person name="Camarero S."/>
            <person name="Miyauchi S."/>
            <person name="Serrano A."/>
            <person name="Linde D."/>
            <person name="Babiker R."/>
            <person name="Drula E."/>
            <person name="Ayuso-Fernandez I."/>
            <person name="Pacheco R."/>
            <person name="Padilla G."/>
            <person name="Ferreira P."/>
            <person name="Barriuso J."/>
            <person name="Kellner H."/>
            <person name="Castanera R."/>
            <person name="Alfaro M."/>
            <person name="Ramirez L."/>
            <person name="Pisabarro A.G."/>
            <person name="Kuo A."/>
            <person name="Tritt A."/>
            <person name="Lipzen A."/>
            <person name="He G."/>
            <person name="Yan M."/>
            <person name="Ng V."/>
            <person name="Cullen D."/>
            <person name="Martin F."/>
            <person name="Rosso M.-N."/>
            <person name="Henrissat B."/>
            <person name="Hibbett D."/>
            <person name="Martinez A.T."/>
            <person name="Grigoriev I.V."/>
        </authorList>
    </citation>
    <scope>NUCLEOTIDE SEQUENCE</scope>
    <source>
        <strain evidence="2">AH 40177</strain>
    </source>
</reference>
<feature type="compositionally biased region" description="Polar residues" evidence="1">
    <location>
        <begin position="219"/>
        <end position="231"/>
    </location>
</feature>
<dbReference type="Proteomes" id="UP000772434">
    <property type="component" value="Unassembled WGS sequence"/>
</dbReference>
<keyword evidence="3" id="KW-1185">Reference proteome</keyword>
<dbReference type="OrthoDB" id="2688840at2759"/>
<name>A0A9P5U6S3_9AGAR</name>
<protein>
    <submittedName>
        <fullName evidence="2">Uncharacterized protein</fullName>
    </submittedName>
</protein>
<feature type="compositionally biased region" description="Low complexity" evidence="1">
    <location>
        <begin position="14"/>
        <end position="23"/>
    </location>
</feature>
<evidence type="ECO:0000313" key="3">
    <source>
        <dbReference type="Proteomes" id="UP000772434"/>
    </source>
</evidence>
<sequence length="342" mass="37682">MSSLRSMNRRRRSQSAATSSNSTLHRDSSWRGATKRAFPANTGNGDLSSIKRDVETWRPKRRRRDGSPSGTSSDDDAAPNYTPRSINKPFAFPSSSTEFGFSREPRQRHSVYTSVRNEESPSPYELAQIRSNAFWELRRSVAESGEGFVRRMRDYEQSRARSDAFNKVKDAQKRGLKRSSLLSRKAPFTSRPDSESENDDIQIFSGHLSDAFLSRNACSVNTGSRSPSSPSIDYMDEDPVQRDRYPSSSSLTATSGPLLADSTQSAFAVAAQPLDITFSSSHSTNSSVLSSPIPSPSFTLPLTSEYPSSRSEKAIAALSLAMANGAGSITEDYEAFALYNLY</sequence>
<feature type="compositionally biased region" description="Basic and acidic residues" evidence="1">
    <location>
        <begin position="49"/>
        <end position="58"/>
    </location>
</feature>
<organism evidence="2 3">
    <name type="scientific">Rhodocollybia butyracea</name>
    <dbReference type="NCBI Taxonomy" id="206335"/>
    <lineage>
        <taxon>Eukaryota</taxon>
        <taxon>Fungi</taxon>
        <taxon>Dikarya</taxon>
        <taxon>Basidiomycota</taxon>
        <taxon>Agaricomycotina</taxon>
        <taxon>Agaricomycetes</taxon>
        <taxon>Agaricomycetidae</taxon>
        <taxon>Agaricales</taxon>
        <taxon>Marasmiineae</taxon>
        <taxon>Omphalotaceae</taxon>
        <taxon>Rhodocollybia</taxon>
    </lineage>
</organism>
<gene>
    <name evidence="2" type="ORF">BDP27DRAFT_1422319</name>
</gene>
<proteinExistence type="predicted"/>
<feature type="region of interest" description="Disordered" evidence="1">
    <location>
        <begin position="219"/>
        <end position="255"/>
    </location>
</feature>
<feature type="region of interest" description="Disordered" evidence="1">
    <location>
        <begin position="1"/>
        <end position="123"/>
    </location>
</feature>
<feature type="compositionally biased region" description="Polar residues" evidence="1">
    <location>
        <begin position="246"/>
        <end position="255"/>
    </location>
</feature>
<comment type="caution">
    <text evidence="2">The sequence shown here is derived from an EMBL/GenBank/DDBJ whole genome shotgun (WGS) entry which is preliminary data.</text>
</comment>
<dbReference type="EMBL" id="JADNRY010000065">
    <property type="protein sequence ID" value="KAF9068087.1"/>
    <property type="molecule type" value="Genomic_DNA"/>
</dbReference>
<evidence type="ECO:0000256" key="1">
    <source>
        <dbReference type="SAM" id="MobiDB-lite"/>
    </source>
</evidence>
<feature type="region of interest" description="Disordered" evidence="1">
    <location>
        <begin position="179"/>
        <end position="199"/>
    </location>
</feature>
<evidence type="ECO:0000313" key="2">
    <source>
        <dbReference type="EMBL" id="KAF9068087.1"/>
    </source>
</evidence>
<accession>A0A9P5U6S3</accession>
<dbReference type="AlphaFoldDB" id="A0A9P5U6S3"/>